<dbReference type="Gene3D" id="3.10.129.10">
    <property type="entry name" value="Hotdog Thioesterase"/>
    <property type="match status" value="1"/>
</dbReference>
<dbReference type="OrthoDB" id="9796589at2"/>
<reference evidence="1 2" key="1">
    <citation type="submission" date="2018-09" db="EMBL/GenBank/DDBJ databases">
        <title>YIM PH21274 draft genome.</title>
        <authorList>
            <person name="Miao C."/>
        </authorList>
    </citation>
    <scope>NUCLEOTIDE SEQUENCE [LARGE SCALE GENOMIC DNA]</scope>
    <source>
        <strain evidence="1 2">YIM PH 21724</strain>
    </source>
</reference>
<sequence>MNAIDHRTITDRDFLLGSVWEGTGEELHTNRYAAARAMYGQRVLSGISGMLVALHTHDPALLWTRQDVEWSFDGPIFEGATVRIESGAVTGGRCFHLSQDDSLRGRGRVGVAGAPGHPPEDGRISRGRTMTGADTGLLAHWLPPVDAPSPGSVPWPVLLLTASGLVVRDKLPGAFELVLNRWLRWTQLADVRADDTVHCIVGLPAVRPSRTRPDLSVTRLEVHMIDSVSNKPVGHIDWVMVCR</sequence>
<name>A0A3A4KMQ7_9NOCA</name>
<evidence type="ECO:0000313" key="1">
    <source>
        <dbReference type="EMBL" id="RJO70826.1"/>
    </source>
</evidence>
<protein>
    <recommendedName>
        <fullName evidence="3">MaoC-like domain-containing protein</fullName>
    </recommendedName>
</protein>
<dbReference type="RefSeq" id="WP_120043883.1">
    <property type="nucleotide sequence ID" value="NZ_QZFU01000036.1"/>
</dbReference>
<gene>
    <name evidence="1" type="ORF">D5S18_26925</name>
</gene>
<keyword evidence="2" id="KW-1185">Reference proteome</keyword>
<dbReference type="EMBL" id="QZFU01000036">
    <property type="protein sequence ID" value="RJO70826.1"/>
    <property type="molecule type" value="Genomic_DNA"/>
</dbReference>
<comment type="caution">
    <text evidence="1">The sequence shown here is derived from an EMBL/GenBank/DDBJ whole genome shotgun (WGS) entry which is preliminary data.</text>
</comment>
<evidence type="ECO:0000313" key="2">
    <source>
        <dbReference type="Proteomes" id="UP000266677"/>
    </source>
</evidence>
<evidence type="ECO:0008006" key="3">
    <source>
        <dbReference type="Google" id="ProtNLM"/>
    </source>
</evidence>
<dbReference type="InterPro" id="IPR029069">
    <property type="entry name" value="HotDog_dom_sf"/>
</dbReference>
<dbReference type="Proteomes" id="UP000266677">
    <property type="component" value="Unassembled WGS sequence"/>
</dbReference>
<organism evidence="1 2">
    <name type="scientific">Nocardia panacis</name>
    <dbReference type="NCBI Taxonomy" id="2340916"/>
    <lineage>
        <taxon>Bacteria</taxon>
        <taxon>Bacillati</taxon>
        <taxon>Actinomycetota</taxon>
        <taxon>Actinomycetes</taxon>
        <taxon>Mycobacteriales</taxon>
        <taxon>Nocardiaceae</taxon>
        <taxon>Nocardia</taxon>
    </lineage>
</organism>
<dbReference type="SUPFAM" id="SSF54637">
    <property type="entry name" value="Thioesterase/thiol ester dehydrase-isomerase"/>
    <property type="match status" value="1"/>
</dbReference>
<accession>A0A3A4KMQ7</accession>
<dbReference type="AlphaFoldDB" id="A0A3A4KMQ7"/>
<proteinExistence type="predicted"/>